<dbReference type="InterPro" id="IPR045929">
    <property type="entry name" value="DUF6348"/>
</dbReference>
<evidence type="ECO:0000256" key="1">
    <source>
        <dbReference type="SAM" id="SignalP"/>
    </source>
</evidence>
<feature type="chain" id="PRO_5046012743" evidence="1">
    <location>
        <begin position="18"/>
        <end position="237"/>
    </location>
</feature>
<gene>
    <name evidence="2" type="ORF">J5X90_15965</name>
</gene>
<dbReference type="EMBL" id="CP072425">
    <property type="protein sequence ID" value="QTL35003.1"/>
    <property type="molecule type" value="Genomic_DNA"/>
</dbReference>
<protein>
    <submittedName>
        <fullName evidence="2">Uncharacterized protein</fullName>
    </submittedName>
</protein>
<name>A0ABX7V290_9GAMM</name>
<evidence type="ECO:0000313" key="3">
    <source>
        <dbReference type="Proteomes" id="UP000665025"/>
    </source>
</evidence>
<dbReference type="Proteomes" id="UP000665025">
    <property type="component" value="Chromosome 1"/>
</dbReference>
<dbReference type="Pfam" id="PF19875">
    <property type="entry name" value="DUF6348"/>
    <property type="match status" value="1"/>
</dbReference>
<keyword evidence="1" id="KW-0732">Signal</keyword>
<reference evidence="2 3" key="1">
    <citation type="submission" date="2021-03" db="EMBL/GenBank/DDBJ databases">
        <title>Complete Genome of Pseudoalteromonas viridis Strain BBR56, a new biocontrol bacterial candidate.</title>
        <authorList>
            <person name="Handayani D.P."/>
            <person name="Isnansetyo A."/>
            <person name="Istiqomah I."/>
            <person name="Jumina J."/>
        </authorList>
    </citation>
    <scope>NUCLEOTIDE SEQUENCE [LARGE SCALE GENOMIC DNA]</scope>
    <source>
        <strain evidence="2 3">BBR56</strain>
    </source>
</reference>
<sequence>MKYIVLVLALLSSFAFAEREQGHEYVAAFVSTWLQEHGYESFKREGNNILIESADIKISGAIYDVQEKDKNYLVETRLTIEHKGKPLITEFVSSFGPNPNEAFVNSLNNLCQTTLHPVYSRLIDNTDSHIVIKKLTKNGKKTTFHYSGFAAMGDALANEKVKEIENLILNEVASSKLPPGVHSVKLVVAKVGKESAQLMLALNGQEFPMVSSRFSEFKWPSTESYYFGKLFLVVSQV</sequence>
<proteinExistence type="predicted"/>
<organism evidence="2 3">
    <name type="scientific">Pseudoalteromonas viridis</name>
    <dbReference type="NCBI Taxonomy" id="339617"/>
    <lineage>
        <taxon>Bacteria</taxon>
        <taxon>Pseudomonadati</taxon>
        <taxon>Pseudomonadota</taxon>
        <taxon>Gammaproteobacteria</taxon>
        <taxon>Alteromonadales</taxon>
        <taxon>Pseudoalteromonadaceae</taxon>
        <taxon>Pseudoalteromonas</taxon>
    </lineage>
</organism>
<keyword evidence="3" id="KW-1185">Reference proteome</keyword>
<evidence type="ECO:0000313" key="2">
    <source>
        <dbReference type="EMBL" id="QTL35003.1"/>
    </source>
</evidence>
<dbReference type="RefSeq" id="WP_209052035.1">
    <property type="nucleotide sequence ID" value="NZ_CP072425.1"/>
</dbReference>
<feature type="signal peptide" evidence="1">
    <location>
        <begin position="1"/>
        <end position="17"/>
    </location>
</feature>
<accession>A0ABX7V290</accession>